<evidence type="ECO:0000256" key="1">
    <source>
        <dbReference type="SAM" id="MobiDB-lite"/>
    </source>
</evidence>
<keyword evidence="2" id="KW-1133">Transmembrane helix</keyword>
<evidence type="ECO:0000313" key="4">
    <source>
        <dbReference type="Proteomes" id="UP000290637"/>
    </source>
</evidence>
<gene>
    <name evidence="3" type="ORF">EWM63_21025</name>
</gene>
<dbReference type="InterPro" id="IPR021455">
    <property type="entry name" value="DUF3106"/>
</dbReference>
<dbReference type="OrthoDB" id="9796567at2"/>
<evidence type="ECO:0000256" key="2">
    <source>
        <dbReference type="SAM" id="Phobius"/>
    </source>
</evidence>
<name>A0A4V0Z3Z6_9BURK</name>
<dbReference type="KEGG" id="plue:EWM63_21025"/>
<reference evidence="3 4" key="1">
    <citation type="submission" date="2019-02" db="EMBL/GenBank/DDBJ databases">
        <title>Draft Genome Sequences of Six Type Strains of the Genus Massilia.</title>
        <authorList>
            <person name="Miess H."/>
            <person name="Frediansyhah A."/>
            <person name="Gross H."/>
        </authorList>
    </citation>
    <scope>NUCLEOTIDE SEQUENCE [LARGE SCALE GENOMIC DNA]</scope>
    <source>
        <strain evidence="3 4">DSM 17473</strain>
    </source>
</reference>
<feature type="compositionally biased region" description="Pro residues" evidence="1">
    <location>
        <begin position="181"/>
        <end position="193"/>
    </location>
</feature>
<dbReference type="Pfam" id="PF11304">
    <property type="entry name" value="DUF3106"/>
    <property type="match status" value="1"/>
</dbReference>
<keyword evidence="2" id="KW-0472">Membrane</keyword>
<proteinExistence type="predicted"/>
<protein>
    <submittedName>
        <fullName evidence="3">DUF3106 domain-containing protein</fullName>
    </submittedName>
</protein>
<feature type="transmembrane region" description="Helical" evidence="2">
    <location>
        <begin position="6"/>
        <end position="28"/>
    </location>
</feature>
<organism evidence="3 4">
    <name type="scientific">Pseudoduganella lutea</name>
    <dbReference type="NCBI Taxonomy" id="321985"/>
    <lineage>
        <taxon>Bacteria</taxon>
        <taxon>Pseudomonadati</taxon>
        <taxon>Pseudomonadota</taxon>
        <taxon>Betaproteobacteria</taxon>
        <taxon>Burkholderiales</taxon>
        <taxon>Oxalobacteraceae</taxon>
        <taxon>Telluria group</taxon>
        <taxon>Pseudoduganella</taxon>
    </lineage>
</organism>
<evidence type="ECO:0000313" key="3">
    <source>
        <dbReference type="EMBL" id="QBE65173.1"/>
    </source>
</evidence>
<keyword evidence="4" id="KW-1185">Reference proteome</keyword>
<feature type="compositionally biased region" description="Pro residues" evidence="1">
    <location>
        <begin position="200"/>
        <end position="212"/>
    </location>
</feature>
<feature type="compositionally biased region" description="Low complexity" evidence="1">
    <location>
        <begin position="239"/>
        <end position="256"/>
    </location>
</feature>
<dbReference type="EMBL" id="CP035913">
    <property type="protein sequence ID" value="QBE65173.1"/>
    <property type="molecule type" value="Genomic_DNA"/>
</dbReference>
<dbReference type="Proteomes" id="UP000290637">
    <property type="component" value="Chromosome"/>
</dbReference>
<keyword evidence="2" id="KW-0812">Transmembrane</keyword>
<accession>A0A4V0Z3Z6</accession>
<sequence length="265" mass="27769">MAQKHGRAWAVGGIAALIVAIGVGVAALRYNRPDAAPSPAASASALLAPSVAELRWQDLTPAQQEALGPLKAGWDDLGPVRKQKWLDIAGRYASMKPTEKKRMLERMRAWTEMSPEERKAVRENYARAQRAVGGKKAAQWEEYQQLSDEEKRKLAKAGTAKKQQVAKPPTPAQSLAKTPQPVKPHGPVAPPPAMTSTSPAPVPSPAPAPAPQPAQELVYPLEGAATPAVMMQQNPPSPAASAPPAAPATPAAPASTVSGSPNAAR</sequence>
<dbReference type="AlphaFoldDB" id="A0A4V0Z3Z6"/>
<feature type="region of interest" description="Disordered" evidence="1">
    <location>
        <begin position="151"/>
        <end position="265"/>
    </location>
</feature>
<dbReference type="RefSeq" id="WP_130188284.1">
    <property type="nucleotide sequence ID" value="NZ_CP035913.1"/>
</dbReference>